<dbReference type="InterPro" id="IPR011990">
    <property type="entry name" value="TPR-like_helical_dom_sf"/>
</dbReference>
<keyword evidence="1 2" id="KW-0238">DNA-binding</keyword>
<dbReference type="SUPFAM" id="SSF48452">
    <property type="entry name" value="TPR-like"/>
    <property type="match status" value="2"/>
</dbReference>
<dbReference type="Gene3D" id="1.10.10.10">
    <property type="entry name" value="Winged helix-like DNA-binding domain superfamily/Winged helix DNA-binding domain"/>
    <property type="match status" value="1"/>
</dbReference>
<evidence type="ECO:0000313" key="6">
    <source>
        <dbReference type="Proteomes" id="UP000291562"/>
    </source>
</evidence>
<dbReference type="Gene3D" id="1.25.40.10">
    <property type="entry name" value="Tetratricopeptide repeat domain"/>
    <property type="match status" value="2"/>
</dbReference>
<dbReference type="AlphaFoldDB" id="A0A411HG16"/>
<protein>
    <recommendedName>
        <fullName evidence="4">OmpR/PhoB-type domain-containing protein</fullName>
    </recommendedName>
</protein>
<dbReference type="Proteomes" id="UP000291562">
    <property type="component" value="Chromosome"/>
</dbReference>
<dbReference type="GO" id="GO:0000160">
    <property type="term" value="P:phosphorelay signal transduction system"/>
    <property type="evidence" value="ECO:0007669"/>
    <property type="project" value="InterPro"/>
</dbReference>
<feature type="DNA-binding region" description="OmpR/PhoB-type" evidence="2">
    <location>
        <begin position="11"/>
        <end position="109"/>
    </location>
</feature>
<evidence type="ECO:0000256" key="2">
    <source>
        <dbReference type="PROSITE-ProRule" id="PRU01091"/>
    </source>
</evidence>
<dbReference type="OrthoDB" id="5932494at2"/>
<proteinExistence type="predicted"/>
<dbReference type="SUPFAM" id="SSF46894">
    <property type="entry name" value="C-terminal effector domain of the bipartite response regulators"/>
    <property type="match status" value="1"/>
</dbReference>
<keyword evidence="3" id="KW-0812">Transmembrane</keyword>
<gene>
    <name evidence="5" type="ORF">ELE36_02965</name>
</gene>
<reference evidence="5 6" key="1">
    <citation type="submission" date="2019-01" db="EMBL/GenBank/DDBJ databases">
        <title>Pseudolysobacter antarctica gen. nov., sp. nov., isolated from Fildes Peninsula, Antarctica.</title>
        <authorList>
            <person name="Wei Z."/>
            <person name="Peng F."/>
        </authorList>
    </citation>
    <scope>NUCLEOTIDE SEQUENCE [LARGE SCALE GENOMIC DNA]</scope>
    <source>
        <strain evidence="5 6">AQ6-296</strain>
    </source>
</reference>
<keyword evidence="6" id="KW-1185">Reference proteome</keyword>
<accession>A0A411HG16</accession>
<dbReference type="PANTHER" id="PTHR10098">
    <property type="entry name" value="RAPSYN-RELATED"/>
    <property type="match status" value="1"/>
</dbReference>
<dbReference type="GO" id="GO:0003677">
    <property type="term" value="F:DNA binding"/>
    <property type="evidence" value="ECO:0007669"/>
    <property type="project" value="UniProtKB-UniRule"/>
</dbReference>
<name>A0A411HG16_9GAMM</name>
<evidence type="ECO:0000256" key="1">
    <source>
        <dbReference type="ARBA" id="ARBA00023125"/>
    </source>
</evidence>
<dbReference type="EMBL" id="CP035704">
    <property type="protein sequence ID" value="QBB69419.1"/>
    <property type="molecule type" value="Genomic_DNA"/>
</dbReference>
<feature type="domain" description="OmpR/PhoB-type" evidence="4">
    <location>
        <begin position="11"/>
        <end position="109"/>
    </location>
</feature>
<sequence>MHAAGNIVPSTSLYRIGEYSIDLATRAIRRGDAPVDVEAKVFDLIALLLIHHDRALSKREINDTLWGQRPVTDAALSQLLSKARRALGDDGESQHVIRTVHGRGLQWAAPVLIAGDEKVEVTIDPQPMSSPAAIKSPARSVRGWWLAALAALLLIVAALLIPHFPPSAADGRTLSRIAVLPITDKTAEPGLAWTRNGLMGLIASLLQEQGKVEVIGAQLVQSVVGTHDSFDAAALAALGKSLGATHFVSGELRRVGSLYELELRLSIDGSIAHRETLRATSPTPLAVDSVARIQRWLGVVPLASASRDDSDIRNPFLAEAYARGLDAAAHGDEASAKKYFQICLDQDPGLLWPRLRLATSQGSTNEIDSSVENAKRVADIARQRGDHDLLVLALRQLSASNYFKGDGDAAAGYLDEALSLLPDNSRPLTLAGVHSTYGAVEIKRGHLAQARQHLELALPLTRAAGSRRNESSVLANLAIVDGEQGHFKERLIHFREAIDAAREAGSKDLEMRELGGLGAAEFDAGHALTAVPMLQQTLALARELSDLHTQVHVGTNLARVLATFGHYEAAEALAQRAQEIALQKDNKNWQAKALWARGVIAEQRAAWGDASAALDSAHELFAAVKANLDDAAVLADATRVATRGGNVAAAEHAAAALALLIQADPANPEMATMQPLVQIQLQYAHGQRTEAIAALQRLVDANATRADGPPKLDALLLLGHWRVDTNDATAALALMPALAPWLEQQPEAIALHIAALRGAGQTDAADAEQKRLDQLKQSADLVVDSALLAPLIPTASPAPQASK</sequence>
<dbReference type="CDD" id="cd00383">
    <property type="entry name" value="trans_reg_C"/>
    <property type="match status" value="1"/>
</dbReference>
<dbReference type="SMART" id="SM00862">
    <property type="entry name" value="Trans_reg_C"/>
    <property type="match status" value="1"/>
</dbReference>
<keyword evidence="3" id="KW-1133">Transmembrane helix</keyword>
<dbReference type="InterPro" id="IPR036388">
    <property type="entry name" value="WH-like_DNA-bd_sf"/>
</dbReference>
<dbReference type="PROSITE" id="PS51755">
    <property type="entry name" value="OMPR_PHOB"/>
    <property type="match status" value="1"/>
</dbReference>
<dbReference type="InterPro" id="IPR001867">
    <property type="entry name" value="OmpR/PhoB-type_DNA-bd"/>
</dbReference>
<keyword evidence="3" id="KW-0472">Membrane</keyword>
<dbReference type="PANTHER" id="PTHR10098:SF108">
    <property type="entry name" value="TETRATRICOPEPTIDE REPEAT PROTEIN 28"/>
    <property type="match status" value="1"/>
</dbReference>
<dbReference type="KEGG" id="xbc:ELE36_02965"/>
<evidence type="ECO:0000256" key="3">
    <source>
        <dbReference type="SAM" id="Phobius"/>
    </source>
</evidence>
<organism evidence="5 6">
    <name type="scientific">Pseudolysobacter antarcticus</name>
    <dbReference type="NCBI Taxonomy" id="2511995"/>
    <lineage>
        <taxon>Bacteria</taxon>
        <taxon>Pseudomonadati</taxon>
        <taxon>Pseudomonadota</taxon>
        <taxon>Gammaproteobacteria</taxon>
        <taxon>Lysobacterales</taxon>
        <taxon>Rhodanobacteraceae</taxon>
        <taxon>Pseudolysobacter</taxon>
    </lineage>
</organism>
<dbReference type="Pfam" id="PF00486">
    <property type="entry name" value="Trans_reg_C"/>
    <property type="match status" value="1"/>
</dbReference>
<feature type="transmembrane region" description="Helical" evidence="3">
    <location>
        <begin position="144"/>
        <end position="164"/>
    </location>
</feature>
<dbReference type="GO" id="GO:0006355">
    <property type="term" value="P:regulation of DNA-templated transcription"/>
    <property type="evidence" value="ECO:0007669"/>
    <property type="project" value="InterPro"/>
</dbReference>
<evidence type="ECO:0000259" key="4">
    <source>
        <dbReference type="PROSITE" id="PS51755"/>
    </source>
</evidence>
<evidence type="ECO:0000313" key="5">
    <source>
        <dbReference type="EMBL" id="QBB69419.1"/>
    </source>
</evidence>
<dbReference type="InterPro" id="IPR016032">
    <property type="entry name" value="Sig_transdc_resp-reg_C-effctor"/>
</dbReference>